<dbReference type="AlphaFoldDB" id="E9DQZ3"/>
<dbReference type="InterPro" id="IPR009215">
    <property type="entry name" value="TIM-br_IGPS-like"/>
</dbReference>
<name>E9DQZ3_METAQ</name>
<accession>E9DQZ3</accession>
<keyword evidence="3" id="KW-1185">Reference proteome</keyword>
<dbReference type="HOGENOM" id="CLU_2373233_0_0_1"/>
<protein>
    <recommendedName>
        <fullName evidence="1">TIM-barrel domain-containing protein</fullName>
    </recommendedName>
</protein>
<gene>
    <name evidence="2" type="ORF">MAC_00162</name>
</gene>
<dbReference type="Proteomes" id="UP000002499">
    <property type="component" value="Unassembled WGS sequence"/>
</dbReference>
<dbReference type="OrthoDB" id="10264588at2759"/>
<dbReference type="Pfam" id="PF09370">
    <property type="entry name" value="PEP_hydrolase"/>
    <property type="match status" value="1"/>
</dbReference>
<dbReference type="EMBL" id="GL698470">
    <property type="protein sequence ID" value="EFY93671.1"/>
    <property type="molecule type" value="Genomic_DNA"/>
</dbReference>
<dbReference type="InParanoid" id="E9DQZ3"/>
<dbReference type="PANTHER" id="PTHR31862:SF1">
    <property type="entry name" value="UPF0261 DOMAIN PROTEIN (AFU_ORTHOLOGUE AFUA_1G10120)"/>
    <property type="match status" value="1"/>
</dbReference>
<dbReference type="InterPro" id="IPR013785">
    <property type="entry name" value="Aldolase_TIM"/>
</dbReference>
<proteinExistence type="predicted"/>
<dbReference type="PANTHER" id="PTHR31862">
    <property type="entry name" value="UPF0261 DOMAIN PROTEIN (AFU_ORTHOLOGUE AFUA_1G10120)"/>
    <property type="match status" value="1"/>
</dbReference>
<dbReference type="InterPro" id="IPR051353">
    <property type="entry name" value="Tobamovirus_resist_UPF0261"/>
</dbReference>
<dbReference type="Gene3D" id="3.20.20.70">
    <property type="entry name" value="Aldolase class I"/>
    <property type="match status" value="1"/>
</dbReference>
<dbReference type="GO" id="GO:0003824">
    <property type="term" value="F:catalytic activity"/>
    <property type="evidence" value="ECO:0007669"/>
    <property type="project" value="InterPro"/>
</dbReference>
<evidence type="ECO:0000313" key="3">
    <source>
        <dbReference type="Proteomes" id="UP000002499"/>
    </source>
</evidence>
<dbReference type="SUPFAM" id="SSF51621">
    <property type="entry name" value="Phosphoenolpyruvate/pyruvate domain"/>
    <property type="match status" value="1"/>
</dbReference>
<organism evidence="3">
    <name type="scientific">Metarhizium acridum (strain CQMa 102)</name>
    <dbReference type="NCBI Taxonomy" id="655827"/>
    <lineage>
        <taxon>Eukaryota</taxon>
        <taxon>Fungi</taxon>
        <taxon>Dikarya</taxon>
        <taxon>Ascomycota</taxon>
        <taxon>Pezizomycotina</taxon>
        <taxon>Sordariomycetes</taxon>
        <taxon>Hypocreomycetidae</taxon>
        <taxon>Hypocreales</taxon>
        <taxon>Clavicipitaceae</taxon>
        <taxon>Metarhizium</taxon>
    </lineage>
</organism>
<dbReference type="STRING" id="655827.E9DQZ3"/>
<dbReference type="InterPro" id="IPR015813">
    <property type="entry name" value="Pyrv/PenolPyrv_kinase-like_dom"/>
</dbReference>
<reference evidence="2 3" key="1">
    <citation type="journal article" date="2011" name="PLoS Genet.">
        <title>Genome sequencing and comparative transcriptomics of the model entomopathogenic fungi Metarhizium anisopliae and M. acridum.</title>
        <authorList>
            <person name="Gao Q."/>
            <person name="Jin K."/>
            <person name="Ying S.H."/>
            <person name="Zhang Y."/>
            <person name="Xiao G."/>
            <person name="Shang Y."/>
            <person name="Duan Z."/>
            <person name="Hu X."/>
            <person name="Xie X.Q."/>
            <person name="Zhou G."/>
            <person name="Peng G."/>
            <person name="Luo Z."/>
            <person name="Huang W."/>
            <person name="Wang B."/>
            <person name="Fang W."/>
            <person name="Wang S."/>
            <person name="Zhong Y."/>
            <person name="Ma L.J."/>
            <person name="St Leger R.J."/>
            <person name="Zhao G.P."/>
            <person name="Pei Y."/>
            <person name="Feng M.G."/>
            <person name="Xia Y."/>
            <person name="Wang C."/>
        </authorList>
    </citation>
    <scope>NUCLEOTIDE SEQUENCE [LARGE SCALE GENOMIC DNA]</scope>
    <source>
        <strain evidence="2 3">CQMa 102</strain>
    </source>
</reference>
<feature type="domain" description="TIM-barrel" evidence="1">
    <location>
        <begin position="1"/>
        <end position="90"/>
    </location>
</feature>
<evidence type="ECO:0000259" key="1">
    <source>
        <dbReference type="Pfam" id="PF09370"/>
    </source>
</evidence>
<sequence length="95" mass="10219">MIAEATKMGLVTTPYRFNADDAIAMTQTGADTLVAYMELTTSGKIGARTAKTLEACVDEIQEIRDAAVAIREDVIVLCHGGPIARPRMRSTFSKA</sequence>
<evidence type="ECO:0000313" key="2">
    <source>
        <dbReference type="EMBL" id="EFY93671.1"/>
    </source>
</evidence>